<gene>
    <name evidence="1" type="ORF">HPB50_018538</name>
</gene>
<name>A0ACB7TJZ7_HYAAI</name>
<dbReference type="EMBL" id="CM023481">
    <property type="protein sequence ID" value="KAH6947383.1"/>
    <property type="molecule type" value="Genomic_DNA"/>
</dbReference>
<comment type="caution">
    <text evidence="1">The sequence shown here is derived from an EMBL/GenBank/DDBJ whole genome shotgun (WGS) entry which is preliminary data.</text>
</comment>
<protein>
    <submittedName>
        <fullName evidence="1">Uncharacterized protein</fullName>
    </submittedName>
</protein>
<evidence type="ECO:0000313" key="2">
    <source>
        <dbReference type="Proteomes" id="UP000821845"/>
    </source>
</evidence>
<evidence type="ECO:0000313" key="1">
    <source>
        <dbReference type="EMBL" id="KAH6947383.1"/>
    </source>
</evidence>
<dbReference type="Proteomes" id="UP000821845">
    <property type="component" value="Chromosome 1"/>
</dbReference>
<reference evidence="1" key="1">
    <citation type="submission" date="2020-05" db="EMBL/GenBank/DDBJ databases">
        <title>Large-scale comparative analyses of tick genomes elucidate their genetic diversity and vector capacities.</title>
        <authorList>
            <person name="Jia N."/>
            <person name="Wang J."/>
            <person name="Shi W."/>
            <person name="Du L."/>
            <person name="Sun Y."/>
            <person name="Zhan W."/>
            <person name="Jiang J."/>
            <person name="Wang Q."/>
            <person name="Zhang B."/>
            <person name="Ji P."/>
            <person name="Sakyi L.B."/>
            <person name="Cui X."/>
            <person name="Yuan T."/>
            <person name="Jiang B."/>
            <person name="Yang W."/>
            <person name="Lam T.T.-Y."/>
            <person name="Chang Q."/>
            <person name="Ding S."/>
            <person name="Wang X."/>
            <person name="Zhu J."/>
            <person name="Ruan X."/>
            <person name="Zhao L."/>
            <person name="Wei J."/>
            <person name="Que T."/>
            <person name="Du C."/>
            <person name="Cheng J."/>
            <person name="Dai P."/>
            <person name="Han X."/>
            <person name="Huang E."/>
            <person name="Gao Y."/>
            <person name="Liu J."/>
            <person name="Shao H."/>
            <person name="Ye R."/>
            <person name="Li L."/>
            <person name="Wei W."/>
            <person name="Wang X."/>
            <person name="Wang C."/>
            <person name="Yang T."/>
            <person name="Huo Q."/>
            <person name="Li W."/>
            <person name="Guo W."/>
            <person name="Chen H."/>
            <person name="Zhou L."/>
            <person name="Ni X."/>
            <person name="Tian J."/>
            <person name="Zhou Y."/>
            <person name="Sheng Y."/>
            <person name="Liu T."/>
            <person name="Pan Y."/>
            <person name="Xia L."/>
            <person name="Li J."/>
            <person name="Zhao F."/>
            <person name="Cao W."/>
        </authorList>
    </citation>
    <scope>NUCLEOTIDE SEQUENCE</scope>
    <source>
        <strain evidence="1">Hyas-2018</strain>
    </source>
</reference>
<organism evidence="1 2">
    <name type="scientific">Hyalomma asiaticum</name>
    <name type="common">Tick</name>
    <dbReference type="NCBI Taxonomy" id="266040"/>
    <lineage>
        <taxon>Eukaryota</taxon>
        <taxon>Metazoa</taxon>
        <taxon>Ecdysozoa</taxon>
        <taxon>Arthropoda</taxon>
        <taxon>Chelicerata</taxon>
        <taxon>Arachnida</taxon>
        <taxon>Acari</taxon>
        <taxon>Parasitiformes</taxon>
        <taxon>Ixodida</taxon>
        <taxon>Ixodoidea</taxon>
        <taxon>Ixodidae</taxon>
        <taxon>Hyalomminae</taxon>
        <taxon>Hyalomma</taxon>
    </lineage>
</organism>
<keyword evidence="2" id="KW-1185">Reference proteome</keyword>
<proteinExistence type="predicted"/>
<sequence length="165" mass="17281">MAHARDISWDSPAAAGAYLPRSAAAASSTPADPTPQSPPTNKQPTRHTRLKTKLASFDGGRPSLVLRRPGYAIRCLTSLGCGPCSLVEGSGTTTSMVRTLLTTTTTQSNFRDWPGGRWCAAVRPTENAGCSLSRVSSLSVLVCSPADEERRPLRESPLATGGGGL</sequence>
<accession>A0ACB7TJZ7</accession>